<dbReference type="PANTHER" id="PTHR43365:SF1">
    <property type="entry name" value="ACETYL-COA C-ACYLTRANSFERASE"/>
    <property type="match status" value="1"/>
</dbReference>
<evidence type="ECO:0000256" key="2">
    <source>
        <dbReference type="ARBA" id="ARBA00022679"/>
    </source>
</evidence>
<dbReference type="CDD" id="cd00751">
    <property type="entry name" value="thiolase"/>
    <property type="match status" value="1"/>
</dbReference>
<dbReference type="InterPro" id="IPR016039">
    <property type="entry name" value="Thiolase-like"/>
</dbReference>
<reference evidence="7 8" key="1">
    <citation type="submission" date="2017-05" db="EMBL/GenBank/DDBJ databases">
        <title>Biotechnological potential of actinobacteria isolated from South African environments.</title>
        <authorList>
            <person name="Le Roes-Hill M."/>
            <person name="Prins A."/>
            <person name="Durrell K.A."/>
        </authorList>
    </citation>
    <scope>NUCLEOTIDE SEQUENCE [LARGE SCALE GENOMIC DNA]</scope>
    <source>
        <strain evidence="7">M26</strain>
    </source>
</reference>
<dbReference type="Pfam" id="PF02803">
    <property type="entry name" value="Thiolase_C"/>
    <property type="match status" value="1"/>
</dbReference>
<evidence type="ECO:0000259" key="5">
    <source>
        <dbReference type="Pfam" id="PF00108"/>
    </source>
</evidence>
<keyword evidence="8" id="KW-1185">Reference proteome</keyword>
<evidence type="ECO:0000259" key="6">
    <source>
        <dbReference type="Pfam" id="PF02803"/>
    </source>
</evidence>
<dbReference type="AlphaFoldDB" id="A0A243R7Q1"/>
<proteinExistence type="inferred from homology"/>
<dbReference type="PANTHER" id="PTHR43365">
    <property type="entry name" value="BLR7806 PROTEIN"/>
    <property type="match status" value="1"/>
</dbReference>
<evidence type="ECO:0000256" key="1">
    <source>
        <dbReference type="ARBA" id="ARBA00010982"/>
    </source>
</evidence>
<evidence type="ECO:0000313" key="8">
    <source>
        <dbReference type="Proteomes" id="UP000194761"/>
    </source>
</evidence>
<dbReference type="InterPro" id="IPR020617">
    <property type="entry name" value="Thiolase_C"/>
</dbReference>
<dbReference type="PIRSF" id="PIRSF000429">
    <property type="entry name" value="Ac-CoA_Ac_transf"/>
    <property type="match status" value="1"/>
</dbReference>
<dbReference type="SUPFAM" id="SSF53901">
    <property type="entry name" value="Thiolase-like"/>
    <property type="match status" value="2"/>
</dbReference>
<protein>
    <submittedName>
        <fullName evidence="7">Acetyl-CoA acetyltransferase</fullName>
    </submittedName>
</protein>
<dbReference type="InterPro" id="IPR002155">
    <property type="entry name" value="Thiolase"/>
</dbReference>
<dbReference type="Pfam" id="PF00108">
    <property type="entry name" value="Thiolase_N"/>
    <property type="match status" value="1"/>
</dbReference>
<dbReference type="EMBL" id="NGFP01000256">
    <property type="protein sequence ID" value="OUC90620.1"/>
    <property type="molecule type" value="Genomic_DNA"/>
</dbReference>
<dbReference type="RefSeq" id="WP_086577951.1">
    <property type="nucleotide sequence ID" value="NZ_NGFP01000256.1"/>
</dbReference>
<feature type="domain" description="Thiolase N-terminal" evidence="5">
    <location>
        <begin position="7"/>
        <end position="214"/>
    </location>
</feature>
<accession>A0A243R7Q1</accession>
<sequence>MTAYLYDAVRTPRGKARPGGGLAGVTPLAMLEKLLHGLRERTGVERADDMVVGCASQNGDQGGNLARTAALTAGFDTPGMTVNRYCTSGVDAIRTAFALVESGQGDAVIAGGVESVSRVPMFSDGGPLWADPAVVDKVGSIHMGIAADVVATAEGFGREELDAYGLRTQTLAARAWAAGRYERSLLPVNDLRHDEHVRPGLTLEAFTAMAPAFAGQDDQDAIVRRHRPDLGEIRHLHTRGTSPSLCDAAGLVLVGSERAATALRTPPRARIVATATAATDPVTMLTAGQLAVERVVAGAGLTPDDVEVYEFAEAFAALCLKFQRDLGVGDDRFNVNGGTIAMGHAFGATGALLVAACLDELDRRRARYGVAAVSGAAGSGSAILLERVG</sequence>
<comment type="similarity">
    <text evidence="1 4">Belongs to the thiolase-like superfamily. Thiolase family.</text>
</comment>
<keyword evidence="3 4" id="KW-0012">Acyltransferase</keyword>
<comment type="caution">
    <text evidence="7">The sequence shown here is derived from an EMBL/GenBank/DDBJ whole genome shotgun (WGS) entry which is preliminary data.</text>
</comment>
<dbReference type="GO" id="GO:0016747">
    <property type="term" value="F:acyltransferase activity, transferring groups other than amino-acyl groups"/>
    <property type="evidence" value="ECO:0007669"/>
    <property type="project" value="InterPro"/>
</dbReference>
<name>A0A243R7Q1_9ACTN</name>
<organism evidence="7 8">
    <name type="scientific">Streptosporangium minutum</name>
    <dbReference type="NCBI Taxonomy" id="569862"/>
    <lineage>
        <taxon>Bacteria</taxon>
        <taxon>Bacillati</taxon>
        <taxon>Actinomycetota</taxon>
        <taxon>Actinomycetes</taxon>
        <taxon>Streptosporangiales</taxon>
        <taxon>Streptosporangiaceae</taxon>
        <taxon>Streptosporangium</taxon>
    </lineage>
</organism>
<evidence type="ECO:0000256" key="3">
    <source>
        <dbReference type="ARBA" id="ARBA00023315"/>
    </source>
</evidence>
<keyword evidence="2 4" id="KW-0808">Transferase</keyword>
<dbReference type="Proteomes" id="UP000194761">
    <property type="component" value="Unassembled WGS sequence"/>
</dbReference>
<gene>
    <name evidence="7" type="ORF">CA984_36360</name>
</gene>
<dbReference type="Gene3D" id="3.40.47.10">
    <property type="match status" value="2"/>
</dbReference>
<evidence type="ECO:0000256" key="4">
    <source>
        <dbReference type="RuleBase" id="RU003557"/>
    </source>
</evidence>
<dbReference type="InterPro" id="IPR020616">
    <property type="entry name" value="Thiolase_N"/>
</dbReference>
<dbReference type="NCBIfam" id="TIGR01930">
    <property type="entry name" value="AcCoA-C-Actrans"/>
    <property type="match status" value="1"/>
</dbReference>
<feature type="domain" description="Thiolase C-terminal" evidence="6">
    <location>
        <begin position="266"/>
        <end position="387"/>
    </location>
</feature>
<evidence type="ECO:0000313" key="7">
    <source>
        <dbReference type="EMBL" id="OUC90620.1"/>
    </source>
</evidence>